<dbReference type="InterPro" id="IPR008909">
    <property type="entry name" value="DALR_anticod-bd"/>
</dbReference>
<accession>A0AA39G7V7</accession>
<reference evidence="2" key="2">
    <citation type="submission" date="2023-03" db="EMBL/GenBank/DDBJ databases">
        <authorList>
            <person name="Inwood S.N."/>
            <person name="Skelly J.G."/>
            <person name="Guhlin J."/>
            <person name="Harrop T.W.R."/>
            <person name="Goldson S.G."/>
            <person name="Dearden P.K."/>
        </authorList>
    </citation>
    <scope>NUCLEOTIDE SEQUENCE</scope>
    <source>
        <strain evidence="2">Lincoln</strain>
        <tissue evidence="2">Whole body</tissue>
    </source>
</reference>
<dbReference type="GO" id="GO:0005524">
    <property type="term" value="F:ATP binding"/>
    <property type="evidence" value="ECO:0007669"/>
    <property type="project" value="InterPro"/>
</dbReference>
<dbReference type="AlphaFoldDB" id="A0AA39G7V7"/>
<dbReference type="GO" id="GO:0000049">
    <property type="term" value="F:tRNA binding"/>
    <property type="evidence" value="ECO:0007669"/>
    <property type="project" value="TreeGrafter"/>
</dbReference>
<comment type="caution">
    <text evidence="2">The sequence shown here is derived from an EMBL/GenBank/DDBJ whole genome shotgun (WGS) entry which is preliminary data.</text>
</comment>
<dbReference type="GO" id="GO:0006420">
    <property type="term" value="P:arginyl-tRNA aminoacylation"/>
    <property type="evidence" value="ECO:0007669"/>
    <property type="project" value="InterPro"/>
</dbReference>
<dbReference type="GO" id="GO:0106217">
    <property type="term" value="P:tRNA C3-cytosine methylation"/>
    <property type="evidence" value="ECO:0007669"/>
    <property type="project" value="TreeGrafter"/>
</dbReference>
<name>A0AA39G7V7_MICHY</name>
<proteinExistence type="predicted"/>
<dbReference type="EMBL" id="JAQQBR010000001">
    <property type="protein sequence ID" value="KAK0183209.1"/>
    <property type="molecule type" value="Genomic_DNA"/>
</dbReference>
<dbReference type="PANTHER" id="PTHR16043:SF1">
    <property type="entry name" value="DALR ANTICODON-BINDING DOMAIN-CONTAINING PROTEIN 3"/>
    <property type="match status" value="1"/>
</dbReference>
<dbReference type="SUPFAM" id="SSF47323">
    <property type="entry name" value="Anticodon-binding domain of a subclass of class I aminoacyl-tRNA synthetases"/>
    <property type="match status" value="1"/>
</dbReference>
<dbReference type="InterPro" id="IPR037380">
    <property type="entry name" value="DALRD3"/>
</dbReference>
<dbReference type="GO" id="GO:0004814">
    <property type="term" value="F:arginine-tRNA ligase activity"/>
    <property type="evidence" value="ECO:0007669"/>
    <property type="project" value="InterPro"/>
</dbReference>
<evidence type="ECO:0000259" key="1">
    <source>
        <dbReference type="SMART" id="SM00836"/>
    </source>
</evidence>
<protein>
    <recommendedName>
        <fullName evidence="1">DALR anticodon binding domain-containing protein</fullName>
    </recommendedName>
</protein>
<organism evidence="2 3">
    <name type="scientific">Microctonus hyperodae</name>
    <name type="common">Parasitoid wasp</name>
    <dbReference type="NCBI Taxonomy" id="165561"/>
    <lineage>
        <taxon>Eukaryota</taxon>
        <taxon>Metazoa</taxon>
        <taxon>Ecdysozoa</taxon>
        <taxon>Arthropoda</taxon>
        <taxon>Hexapoda</taxon>
        <taxon>Insecta</taxon>
        <taxon>Pterygota</taxon>
        <taxon>Neoptera</taxon>
        <taxon>Endopterygota</taxon>
        <taxon>Hymenoptera</taxon>
        <taxon>Apocrita</taxon>
        <taxon>Ichneumonoidea</taxon>
        <taxon>Braconidae</taxon>
        <taxon>Euphorinae</taxon>
        <taxon>Microctonus</taxon>
    </lineage>
</organism>
<evidence type="ECO:0000313" key="3">
    <source>
        <dbReference type="Proteomes" id="UP001168972"/>
    </source>
</evidence>
<dbReference type="Pfam" id="PF05746">
    <property type="entry name" value="DALR_1"/>
    <property type="match status" value="1"/>
</dbReference>
<dbReference type="SMART" id="SM00836">
    <property type="entry name" value="DALR_1"/>
    <property type="match status" value="1"/>
</dbReference>
<sequence>MGFNLLQSCSKLWLPSLSSQYLDGDRFYLFLYRYDVFHKVIALVNQEKSRYGQQLVTEQRIGLTVNEDSESELTTARLHQIKYACEKLLMLHGYEINEDVVGYKYCFTTKSHGKINENVHRYVCGVVNNSAMKTKETDLTCEMYKQQKMIVLDKLNEEKAVDSDERKAWLESITEAIVIFEFLSVKPSCSISVTDSNKSITNEKSGVFVLYNAARIRAILEKFREGQLSGIYPELWDFHRIDFTKLHSQEEWEIVYHYLLEYPELIKKSVKHELKHEIYPNLICSFLISLCKKFSKFYRKERILTDGSEHLIPTMMARVWLLKSIQIVMTNCMHILGINEVTKM</sequence>
<keyword evidence="3" id="KW-1185">Reference proteome</keyword>
<gene>
    <name evidence="2" type="ORF">PV327_001273</name>
</gene>
<dbReference type="InterPro" id="IPR009080">
    <property type="entry name" value="tRNAsynth_Ia_anticodon-bd"/>
</dbReference>
<dbReference type="Gene3D" id="1.10.730.10">
    <property type="entry name" value="Isoleucyl-tRNA Synthetase, Domain 1"/>
    <property type="match status" value="1"/>
</dbReference>
<dbReference type="PANTHER" id="PTHR16043">
    <property type="entry name" value="DALRD3 PROTEIN"/>
    <property type="match status" value="1"/>
</dbReference>
<feature type="domain" description="DALR anticodon binding" evidence="1">
    <location>
        <begin position="209"/>
        <end position="344"/>
    </location>
</feature>
<dbReference type="Proteomes" id="UP001168972">
    <property type="component" value="Unassembled WGS sequence"/>
</dbReference>
<evidence type="ECO:0000313" key="2">
    <source>
        <dbReference type="EMBL" id="KAK0183209.1"/>
    </source>
</evidence>
<reference evidence="2" key="1">
    <citation type="journal article" date="2023" name="bioRxiv">
        <title>Scaffold-level genome assemblies of two parasitoid biocontrol wasps reveal the parthenogenesis mechanism and an associated novel virus.</title>
        <authorList>
            <person name="Inwood S."/>
            <person name="Skelly J."/>
            <person name="Guhlin J."/>
            <person name="Harrop T."/>
            <person name="Goldson S."/>
            <person name="Dearden P."/>
        </authorList>
    </citation>
    <scope>NUCLEOTIDE SEQUENCE</scope>
    <source>
        <strain evidence="2">Lincoln</strain>
        <tissue evidence="2">Whole body</tissue>
    </source>
</reference>